<keyword evidence="8" id="KW-0350">Heme biosynthesis</keyword>
<name>A0A381R3W2_9ZZZZ</name>
<evidence type="ECO:0000256" key="3">
    <source>
        <dbReference type="ARBA" id="ARBA00022692"/>
    </source>
</evidence>
<keyword evidence="10" id="KW-1015">Disulfide bond</keyword>
<evidence type="ECO:0000256" key="10">
    <source>
        <dbReference type="ARBA" id="ARBA00023157"/>
    </source>
</evidence>
<evidence type="ECO:0000256" key="4">
    <source>
        <dbReference type="ARBA" id="ARBA00022723"/>
    </source>
</evidence>
<dbReference type="GO" id="GO:0046872">
    <property type="term" value="F:metal ion binding"/>
    <property type="evidence" value="ECO:0007669"/>
    <property type="project" value="UniProtKB-KW"/>
</dbReference>
<feature type="transmembrane region" description="Helical" evidence="12">
    <location>
        <begin position="119"/>
        <end position="138"/>
    </location>
</feature>
<feature type="transmembrane region" description="Helical" evidence="12">
    <location>
        <begin position="88"/>
        <end position="107"/>
    </location>
</feature>
<dbReference type="InterPro" id="IPR003780">
    <property type="entry name" value="COX15/CtaA_fam"/>
</dbReference>
<accession>A0A381R3W2</accession>
<keyword evidence="5 12" id="KW-1133">Transmembrane helix</keyword>
<dbReference type="AlphaFoldDB" id="A0A381R3W2"/>
<evidence type="ECO:0000256" key="5">
    <source>
        <dbReference type="ARBA" id="ARBA00022989"/>
    </source>
</evidence>
<keyword evidence="3 12" id="KW-0812">Transmembrane</keyword>
<reference evidence="13" key="1">
    <citation type="submission" date="2018-05" db="EMBL/GenBank/DDBJ databases">
        <authorList>
            <person name="Lanie J.A."/>
            <person name="Ng W.-L."/>
            <person name="Kazmierczak K.M."/>
            <person name="Andrzejewski T.M."/>
            <person name="Davidsen T.M."/>
            <person name="Wayne K.J."/>
            <person name="Tettelin H."/>
            <person name="Glass J.I."/>
            <person name="Rusch D."/>
            <person name="Podicherti R."/>
            <person name="Tsui H.-C.T."/>
            <person name="Winkler M.E."/>
        </authorList>
    </citation>
    <scope>NUCLEOTIDE SEQUENCE</scope>
</reference>
<dbReference type="InterPro" id="IPR050450">
    <property type="entry name" value="COX15/CtaA_HemeA_synthase"/>
</dbReference>
<evidence type="ECO:0000256" key="8">
    <source>
        <dbReference type="ARBA" id="ARBA00023133"/>
    </source>
</evidence>
<feature type="transmembrane region" description="Helical" evidence="12">
    <location>
        <begin position="158"/>
        <end position="177"/>
    </location>
</feature>
<feature type="transmembrane region" description="Helical" evidence="12">
    <location>
        <begin position="268"/>
        <end position="290"/>
    </location>
</feature>
<evidence type="ECO:0000256" key="9">
    <source>
        <dbReference type="ARBA" id="ARBA00023136"/>
    </source>
</evidence>
<comment type="pathway">
    <text evidence="11">Porphyrin-containing compound metabolism.</text>
</comment>
<evidence type="ECO:0000256" key="6">
    <source>
        <dbReference type="ARBA" id="ARBA00023002"/>
    </source>
</evidence>
<keyword evidence="6" id="KW-0560">Oxidoreductase</keyword>
<evidence type="ECO:0000256" key="7">
    <source>
        <dbReference type="ARBA" id="ARBA00023004"/>
    </source>
</evidence>
<comment type="subcellular location">
    <subcellularLocation>
        <location evidence="1">Membrane</location>
        <topology evidence="1">Multi-pass membrane protein</topology>
    </subcellularLocation>
</comment>
<dbReference type="EMBL" id="UINC01001657">
    <property type="protein sequence ID" value="SUZ85914.1"/>
    <property type="molecule type" value="Genomic_DNA"/>
</dbReference>
<evidence type="ECO:0000256" key="11">
    <source>
        <dbReference type="ARBA" id="ARBA00023444"/>
    </source>
</evidence>
<feature type="transmembrane region" description="Helical" evidence="12">
    <location>
        <begin position="244"/>
        <end position="262"/>
    </location>
</feature>
<dbReference type="Pfam" id="PF02628">
    <property type="entry name" value="COX15-CtaA"/>
    <property type="match status" value="1"/>
</dbReference>
<evidence type="ECO:0008006" key="14">
    <source>
        <dbReference type="Google" id="ProtNLM"/>
    </source>
</evidence>
<dbReference type="PANTHER" id="PTHR35457">
    <property type="entry name" value="HEME A SYNTHASE"/>
    <property type="match status" value="1"/>
</dbReference>
<dbReference type="GO" id="GO:0016020">
    <property type="term" value="C:membrane"/>
    <property type="evidence" value="ECO:0007669"/>
    <property type="project" value="UniProtKB-SubCell"/>
</dbReference>
<keyword evidence="9 12" id="KW-0472">Membrane</keyword>
<feature type="transmembrane region" description="Helical" evidence="12">
    <location>
        <begin position="62"/>
        <end position="81"/>
    </location>
</feature>
<feature type="transmembrane region" description="Helical" evidence="12">
    <location>
        <begin position="197"/>
        <end position="223"/>
    </location>
</feature>
<dbReference type="GO" id="GO:0006784">
    <property type="term" value="P:heme A biosynthetic process"/>
    <property type="evidence" value="ECO:0007669"/>
    <property type="project" value="InterPro"/>
</dbReference>
<dbReference type="GO" id="GO:0016491">
    <property type="term" value="F:oxidoreductase activity"/>
    <property type="evidence" value="ECO:0007669"/>
    <property type="project" value="UniProtKB-KW"/>
</dbReference>
<keyword evidence="4" id="KW-0479">Metal-binding</keyword>
<evidence type="ECO:0000256" key="12">
    <source>
        <dbReference type="SAM" id="Phobius"/>
    </source>
</evidence>
<evidence type="ECO:0000256" key="1">
    <source>
        <dbReference type="ARBA" id="ARBA00004141"/>
    </source>
</evidence>
<protein>
    <recommendedName>
        <fullName evidence="14">Cytochrome oxidase assembly protein</fullName>
    </recommendedName>
</protein>
<sequence length="296" mass="33445">MTYLLIFIGGLVRVAGAGMGCPDWPKCFGRWIPPISIEQLPTHIDPAQFNFVLAWIEYCNRLFGVFIGLMITITCFLAIRYHRKEPKIMIPTIGAFILTLIEGWLGGVLVDTVLNPLTITLHLLLALCIVVLLIYAVMQAYYLDHKETEHSSKYSGTLKWPIMGTGLIIFIEIIIGTEIRGGLEIIRKENPLVDSTFLLNMLGPFKYLHTILGASLIGIGYYLRKKLIIESSNPSRLMSISTNTMLVIIISQIILGESLVFLDVKPLIQLFHMWFASLLMGISVVQYMVWERSRLN</sequence>
<dbReference type="PANTHER" id="PTHR35457:SF1">
    <property type="entry name" value="HEME A SYNTHASE"/>
    <property type="match status" value="1"/>
</dbReference>
<evidence type="ECO:0000313" key="13">
    <source>
        <dbReference type="EMBL" id="SUZ85914.1"/>
    </source>
</evidence>
<evidence type="ECO:0000256" key="2">
    <source>
        <dbReference type="ARBA" id="ARBA00022475"/>
    </source>
</evidence>
<gene>
    <name evidence="13" type="ORF">METZ01_LOCUS38768</name>
</gene>
<organism evidence="13">
    <name type="scientific">marine metagenome</name>
    <dbReference type="NCBI Taxonomy" id="408172"/>
    <lineage>
        <taxon>unclassified sequences</taxon>
        <taxon>metagenomes</taxon>
        <taxon>ecological metagenomes</taxon>
    </lineage>
</organism>
<keyword evidence="7" id="KW-0408">Iron</keyword>
<proteinExistence type="predicted"/>
<keyword evidence="2" id="KW-1003">Cell membrane</keyword>